<feature type="region of interest" description="Disordered" evidence="1">
    <location>
        <begin position="27"/>
        <end position="71"/>
    </location>
</feature>
<accession>A0AAE1G8F1</accession>
<dbReference type="Proteomes" id="UP001286313">
    <property type="component" value="Unassembled WGS sequence"/>
</dbReference>
<evidence type="ECO:0000313" key="2">
    <source>
        <dbReference type="EMBL" id="KAK3885018.1"/>
    </source>
</evidence>
<dbReference type="EMBL" id="JAWQEG010000831">
    <property type="protein sequence ID" value="KAK3885018.1"/>
    <property type="molecule type" value="Genomic_DNA"/>
</dbReference>
<dbReference type="AlphaFoldDB" id="A0AAE1G8F1"/>
<gene>
    <name evidence="2" type="ORF">Pcinc_010673</name>
</gene>
<proteinExistence type="predicted"/>
<name>A0AAE1G8F1_PETCI</name>
<comment type="caution">
    <text evidence="2">The sequence shown here is derived from an EMBL/GenBank/DDBJ whole genome shotgun (WGS) entry which is preliminary data.</text>
</comment>
<organism evidence="2 3">
    <name type="scientific">Petrolisthes cinctipes</name>
    <name type="common">Flat porcelain crab</name>
    <dbReference type="NCBI Taxonomy" id="88211"/>
    <lineage>
        <taxon>Eukaryota</taxon>
        <taxon>Metazoa</taxon>
        <taxon>Ecdysozoa</taxon>
        <taxon>Arthropoda</taxon>
        <taxon>Crustacea</taxon>
        <taxon>Multicrustacea</taxon>
        <taxon>Malacostraca</taxon>
        <taxon>Eumalacostraca</taxon>
        <taxon>Eucarida</taxon>
        <taxon>Decapoda</taxon>
        <taxon>Pleocyemata</taxon>
        <taxon>Anomura</taxon>
        <taxon>Galatheoidea</taxon>
        <taxon>Porcellanidae</taxon>
        <taxon>Petrolisthes</taxon>
    </lineage>
</organism>
<sequence>MRNKIVVNTSLGEESKRPQLGFIIMASRDSESDPNIPQAIDVPSVPSENESEVEQGRGRKKPRKVKEWGSVSSKVKRNLDQSYRGRHEPANKIVGAKALHVREHIKLLPAMSCHYSRVNAPHRKYLESHLTTEKLFVSYMEWLRDTYPEEKASLHYYSDVFTKEFNISFAPLVAPLMSPLKIRTVTRLM</sequence>
<reference evidence="2" key="1">
    <citation type="submission" date="2023-10" db="EMBL/GenBank/DDBJ databases">
        <title>Genome assemblies of two species of porcelain crab, Petrolisthes cinctipes and Petrolisthes manimaculis (Anomura: Porcellanidae).</title>
        <authorList>
            <person name="Angst P."/>
        </authorList>
    </citation>
    <scope>NUCLEOTIDE SEQUENCE</scope>
    <source>
        <strain evidence="2">PB745_01</strain>
        <tissue evidence="2">Gill</tissue>
    </source>
</reference>
<keyword evidence="3" id="KW-1185">Reference proteome</keyword>
<evidence type="ECO:0000256" key="1">
    <source>
        <dbReference type="SAM" id="MobiDB-lite"/>
    </source>
</evidence>
<evidence type="ECO:0000313" key="3">
    <source>
        <dbReference type="Proteomes" id="UP001286313"/>
    </source>
</evidence>
<protein>
    <submittedName>
        <fullName evidence="2">Uncharacterized protein</fullName>
    </submittedName>
</protein>